<name>A0A9N9CXI2_9GLOM</name>
<organism evidence="1 2">
    <name type="scientific">Diversispora eburnea</name>
    <dbReference type="NCBI Taxonomy" id="1213867"/>
    <lineage>
        <taxon>Eukaryota</taxon>
        <taxon>Fungi</taxon>
        <taxon>Fungi incertae sedis</taxon>
        <taxon>Mucoromycota</taxon>
        <taxon>Glomeromycotina</taxon>
        <taxon>Glomeromycetes</taxon>
        <taxon>Diversisporales</taxon>
        <taxon>Diversisporaceae</taxon>
        <taxon>Diversispora</taxon>
    </lineage>
</organism>
<sequence>MVNKQGQKLYFLTCDNSKPDDTGILLEVMSPHNHAETCSCSTLMPEQSSQVSAIPDQ</sequence>
<protein>
    <submittedName>
        <fullName evidence="1">5500_t:CDS:1</fullName>
    </submittedName>
</protein>
<accession>A0A9N9CXI2</accession>
<evidence type="ECO:0000313" key="1">
    <source>
        <dbReference type="EMBL" id="CAG8614732.1"/>
    </source>
</evidence>
<feature type="non-terminal residue" evidence="1">
    <location>
        <position position="57"/>
    </location>
</feature>
<comment type="caution">
    <text evidence="1">The sequence shown here is derived from an EMBL/GenBank/DDBJ whole genome shotgun (WGS) entry which is preliminary data.</text>
</comment>
<evidence type="ECO:0000313" key="2">
    <source>
        <dbReference type="Proteomes" id="UP000789706"/>
    </source>
</evidence>
<keyword evidence="2" id="KW-1185">Reference proteome</keyword>
<dbReference type="Proteomes" id="UP000789706">
    <property type="component" value="Unassembled WGS sequence"/>
</dbReference>
<dbReference type="AlphaFoldDB" id="A0A9N9CXI2"/>
<dbReference type="EMBL" id="CAJVPK010002568">
    <property type="protein sequence ID" value="CAG8614732.1"/>
    <property type="molecule type" value="Genomic_DNA"/>
</dbReference>
<proteinExistence type="predicted"/>
<reference evidence="1" key="1">
    <citation type="submission" date="2021-06" db="EMBL/GenBank/DDBJ databases">
        <authorList>
            <person name="Kallberg Y."/>
            <person name="Tangrot J."/>
            <person name="Rosling A."/>
        </authorList>
    </citation>
    <scope>NUCLEOTIDE SEQUENCE</scope>
    <source>
        <strain evidence="1">AZ414A</strain>
    </source>
</reference>
<gene>
    <name evidence="1" type="ORF">DEBURN_LOCUS10120</name>
</gene>